<feature type="domain" description="Signal transduction histidine kinase subgroup 3 dimerisation and phosphoacceptor" evidence="11">
    <location>
        <begin position="239"/>
        <end position="304"/>
    </location>
</feature>
<keyword evidence="9" id="KW-1133">Transmembrane helix</keyword>
<keyword evidence="4" id="KW-0808">Transferase</keyword>
<evidence type="ECO:0000259" key="10">
    <source>
        <dbReference type="Pfam" id="PF02518"/>
    </source>
</evidence>
<feature type="transmembrane region" description="Helical" evidence="9">
    <location>
        <begin position="92"/>
        <end position="111"/>
    </location>
</feature>
<keyword evidence="9" id="KW-0812">Transmembrane</keyword>
<dbReference type="PANTHER" id="PTHR24421:SF10">
    <property type="entry name" value="NITRATE_NITRITE SENSOR PROTEIN NARQ"/>
    <property type="match status" value="1"/>
</dbReference>
<dbReference type="InterPro" id="IPR011712">
    <property type="entry name" value="Sig_transdc_His_kin_sub3_dim/P"/>
</dbReference>
<reference evidence="12 13" key="1">
    <citation type="journal article" date="2017" name="Elife">
        <title>Extensive horizontal gene transfer in cheese-associated bacteria.</title>
        <authorList>
            <person name="Bonham K.S."/>
            <person name="Wolfe B.E."/>
            <person name="Dutton R.J."/>
        </authorList>
    </citation>
    <scope>NUCLEOTIDE SEQUENCE [LARGE SCALE GENOMIC DNA]</scope>
    <source>
        <strain evidence="12 13">947_7</strain>
    </source>
</reference>
<feature type="transmembrane region" description="Helical" evidence="9">
    <location>
        <begin position="156"/>
        <end position="175"/>
    </location>
</feature>
<dbReference type="EC" id="2.7.13.3" evidence="2"/>
<name>A0A2A3Z0K2_BREAU</name>
<dbReference type="Proteomes" id="UP000217564">
    <property type="component" value="Unassembled WGS sequence"/>
</dbReference>
<organism evidence="12 13">
    <name type="scientific">Brevibacterium aurantiacum</name>
    <dbReference type="NCBI Taxonomy" id="273384"/>
    <lineage>
        <taxon>Bacteria</taxon>
        <taxon>Bacillati</taxon>
        <taxon>Actinomycetota</taxon>
        <taxon>Actinomycetes</taxon>
        <taxon>Micrococcales</taxon>
        <taxon>Brevibacteriaceae</taxon>
        <taxon>Brevibacterium</taxon>
    </lineage>
</organism>
<comment type="caution">
    <text evidence="12">The sequence shown here is derived from an EMBL/GenBank/DDBJ whole genome shotgun (WGS) entry which is preliminary data.</text>
</comment>
<comment type="catalytic activity">
    <reaction evidence="1">
        <text>ATP + protein L-histidine = ADP + protein N-phospho-L-histidine.</text>
        <dbReference type="EC" id="2.7.13.3"/>
    </reaction>
</comment>
<gene>
    <name evidence="12" type="ORF">CIK64_17570</name>
</gene>
<dbReference type="GO" id="GO:0000155">
    <property type="term" value="F:phosphorelay sensor kinase activity"/>
    <property type="evidence" value="ECO:0007669"/>
    <property type="project" value="InterPro"/>
</dbReference>
<feature type="transmembrane region" description="Helical" evidence="9">
    <location>
        <begin position="123"/>
        <end position="150"/>
    </location>
</feature>
<keyword evidence="9" id="KW-0472">Membrane</keyword>
<sequence length="445" mass="47219">MGHILPGRPEGKPDQMSPIRAAAPATVKSGAMSVTRTAQSAGRRRAALAGTPFGLWAERHATPTSIVVAMALFLYDAMNLAVQHFGLNVLSVPQLIVALVLSVVLCAAYVLRSRGPRITPLLVYVGAWGYVVLGVGLSPAPLVLLGLLLYFVGARFGWRTTLVASVLVGVWVVVATQPLLAKEYVRIGEVGVIVLTGFFLATIGLLAQSRRGHMTALQDRADQLARERDAREAIAAAEERARIAREIHDIVSHSLGTMVVMADGAAQTVASSPEQAAHAMERVRDTGRDAMGEMRRMLDVLRDDSSTSRSPQPGLGRLDGLVDEARQTGLRVDLHIEGEPVALPAGLDLAAYRIVQESLTNARKHGGPLLSVVTVTLSYAPTELSLRIVDDGAATGSTPEVPWTTGHGLVGMRQRASAYGGSLEAGPRSGGGFEAHALLPIEDDR</sequence>
<dbReference type="SUPFAM" id="SSF55874">
    <property type="entry name" value="ATPase domain of HSP90 chaperone/DNA topoisomerase II/histidine kinase"/>
    <property type="match status" value="1"/>
</dbReference>
<evidence type="ECO:0000259" key="11">
    <source>
        <dbReference type="Pfam" id="PF07730"/>
    </source>
</evidence>
<evidence type="ECO:0000313" key="12">
    <source>
        <dbReference type="EMBL" id="PCC45057.1"/>
    </source>
</evidence>
<dbReference type="Pfam" id="PF02518">
    <property type="entry name" value="HATPase_c"/>
    <property type="match status" value="1"/>
</dbReference>
<dbReference type="AlphaFoldDB" id="A0A2A3Z0K2"/>
<dbReference type="GO" id="GO:0016020">
    <property type="term" value="C:membrane"/>
    <property type="evidence" value="ECO:0007669"/>
    <property type="project" value="InterPro"/>
</dbReference>
<dbReference type="Gene3D" id="1.20.5.1930">
    <property type="match status" value="1"/>
</dbReference>
<protein>
    <recommendedName>
        <fullName evidence="2">histidine kinase</fullName>
        <ecNumber evidence="2">2.7.13.3</ecNumber>
    </recommendedName>
</protein>
<keyword evidence="5" id="KW-0547">Nucleotide-binding</keyword>
<feature type="transmembrane region" description="Helical" evidence="9">
    <location>
        <begin position="66"/>
        <end position="86"/>
    </location>
</feature>
<dbReference type="EMBL" id="NRGP01000032">
    <property type="protein sequence ID" value="PCC45057.1"/>
    <property type="molecule type" value="Genomic_DNA"/>
</dbReference>
<feature type="domain" description="Histidine kinase/HSP90-like ATPase" evidence="10">
    <location>
        <begin position="350"/>
        <end position="441"/>
    </location>
</feature>
<evidence type="ECO:0000256" key="4">
    <source>
        <dbReference type="ARBA" id="ARBA00022679"/>
    </source>
</evidence>
<keyword evidence="7" id="KW-0067">ATP-binding</keyword>
<evidence type="ECO:0000256" key="9">
    <source>
        <dbReference type="SAM" id="Phobius"/>
    </source>
</evidence>
<evidence type="ECO:0000256" key="1">
    <source>
        <dbReference type="ARBA" id="ARBA00000085"/>
    </source>
</evidence>
<dbReference type="GO" id="GO:0046983">
    <property type="term" value="F:protein dimerization activity"/>
    <property type="evidence" value="ECO:0007669"/>
    <property type="project" value="InterPro"/>
</dbReference>
<dbReference type="Pfam" id="PF07730">
    <property type="entry name" value="HisKA_3"/>
    <property type="match status" value="1"/>
</dbReference>
<evidence type="ECO:0000256" key="7">
    <source>
        <dbReference type="ARBA" id="ARBA00022840"/>
    </source>
</evidence>
<keyword evidence="6" id="KW-0418">Kinase</keyword>
<evidence type="ECO:0000256" key="6">
    <source>
        <dbReference type="ARBA" id="ARBA00022777"/>
    </source>
</evidence>
<dbReference type="PANTHER" id="PTHR24421">
    <property type="entry name" value="NITRATE/NITRITE SENSOR PROTEIN NARX-RELATED"/>
    <property type="match status" value="1"/>
</dbReference>
<accession>A0A2A3Z0K2</accession>
<dbReference type="Gene3D" id="3.30.565.10">
    <property type="entry name" value="Histidine kinase-like ATPase, C-terminal domain"/>
    <property type="match status" value="1"/>
</dbReference>
<dbReference type="CDD" id="cd16917">
    <property type="entry name" value="HATPase_UhpB-NarQ-NarX-like"/>
    <property type="match status" value="1"/>
</dbReference>
<keyword evidence="3" id="KW-0597">Phosphoprotein</keyword>
<dbReference type="GO" id="GO:0005524">
    <property type="term" value="F:ATP binding"/>
    <property type="evidence" value="ECO:0007669"/>
    <property type="project" value="UniProtKB-KW"/>
</dbReference>
<dbReference type="InterPro" id="IPR050482">
    <property type="entry name" value="Sensor_HK_TwoCompSys"/>
</dbReference>
<feature type="transmembrane region" description="Helical" evidence="9">
    <location>
        <begin position="187"/>
        <end position="207"/>
    </location>
</feature>
<evidence type="ECO:0000256" key="2">
    <source>
        <dbReference type="ARBA" id="ARBA00012438"/>
    </source>
</evidence>
<dbReference type="InterPro" id="IPR036890">
    <property type="entry name" value="HATPase_C_sf"/>
</dbReference>
<evidence type="ECO:0000256" key="5">
    <source>
        <dbReference type="ARBA" id="ARBA00022741"/>
    </source>
</evidence>
<evidence type="ECO:0000313" key="13">
    <source>
        <dbReference type="Proteomes" id="UP000217564"/>
    </source>
</evidence>
<proteinExistence type="predicted"/>
<dbReference type="InterPro" id="IPR003594">
    <property type="entry name" value="HATPase_dom"/>
</dbReference>
<evidence type="ECO:0000256" key="3">
    <source>
        <dbReference type="ARBA" id="ARBA00022553"/>
    </source>
</evidence>
<evidence type="ECO:0000256" key="8">
    <source>
        <dbReference type="ARBA" id="ARBA00023012"/>
    </source>
</evidence>
<keyword evidence="8" id="KW-0902">Two-component regulatory system</keyword>